<dbReference type="EMBL" id="CP047650">
    <property type="protein sequence ID" value="QHI99944.1"/>
    <property type="molecule type" value="Genomic_DNA"/>
</dbReference>
<comment type="subcellular location">
    <subcellularLocation>
        <location evidence="1">Cell membrane</location>
        <topology evidence="1">Multi-pass membrane protein</topology>
    </subcellularLocation>
    <subcellularLocation>
        <location evidence="7">Membrane</location>
        <topology evidence="7">Multi-pass membrane protein</topology>
    </subcellularLocation>
</comment>
<feature type="transmembrane region" description="Helical" evidence="8">
    <location>
        <begin position="329"/>
        <end position="347"/>
    </location>
</feature>
<feature type="domain" description="NADH:quinone oxidoreductase/Mrp antiporter transmembrane" evidence="9">
    <location>
        <begin position="132"/>
        <end position="353"/>
    </location>
</feature>
<feature type="transmembrane region" description="Helical" evidence="8">
    <location>
        <begin position="6"/>
        <end position="26"/>
    </location>
</feature>
<evidence type="ECO:0000256" key="3">
    <source>
        <dbReference type="ARBA" id="ARBA00022475"/>
    </source>
</evidence>
<dbReference type="NCBIfam" id="NF009309">
    <property type="entry name" value="PRK12666.1"/>
    <property type="match status" value="1"/>
</dbReference>
<reference evidence="10 11" key="1">
    <citation type="submission" date="2020-01" db="EMBL/GenBank/DDBJ databases">
        <title>Genome sequencing of strain KACC 21265.</title>
        <authorList>
            <person name="Heo J."/>
            <person name="Kim S.-J."/>
            <person name="Kim J.-S."/>
            <person name="Hong S.-B."/>
            <person name="Kwon S.-W."/>
        </authorList>
    </citation>
    <scope>NUCLEOTIDE SEQUENCE [LARGE SCALE GENOMIC DNA]</scope>
    <source>
        <strain evidence="10 11">KACC 21265</strain>
    </source>
</reference>
<evidence type="ECO:0000313" key="10">
    <source>
        <dbReference type="EMBL" id="QHI99944.1"/>
    </source>
</evidence>
<dbReference type="PANTHER" id="PTHR42703:SF1">
    <property type="entry name" value="NA(+)_H(+) ANTIPORTER SUBUNIT D1"/>
    <property type="match status" value="1"/>
</dbReference>
<feature type="transmembrane region" description="Helical" evidence="8">
    <location>
        <begin position="248"/>
        <end position="266"/>
    </location>
</feature>
<evidence type="ECO:0000256" key="1">
    <source>
        <dbReference type="ARBA" id="ARBA00004651"/>
    </source>
</evidence>
<evidence type="ECO:0000256" key="5">
    <source>
        <dbReference type="ARBA" id="ARBA00022989"/>
    </source>
</evidence>
<protein>
    <submittedName>
        <fullName evidence="10">Monovalent cation/H+ antiporter subunit D</fullName>
    </submittedName>
</protein>
<feature type="transmembrane region" description="Helical" evidence="8">
    <location>
        <begin position="137"/>
        <end position="155"/>
    </location>
</feature>
<dbReference type="KEGG" id="xyk:GT347_19350"/>
<evidence type="ECO:0000256" key="2">
    <source>
        <dbReference type="ARBA" id="ARBA00005346"/>
    </source>
</evidence>
<dbReference type="RefSeq" id="WP_160553755.1">
    <property type="nucleotide sequence ID" value="NZ_CP047650.1"/>
</dbReference>
<feature type="transmembrane region" description="Helical" evidence="8">
    <location>
        <begin position="396"/>
        <end position="418"/>
    </location>
</feature>
<keyword evidence="6 8" id="KW-0472">Membrane</keyword>
<name>A0A857J7J7_9BURK</name>
<sequence length="557" mass="57631">MSPQHLVVAPVLLPMLAAALMLLGGTGRYRLQAWLGIAATGLGLILSVFLLLRVGAGGADGSPAVYLAGNWKAPFGIVLVADRLSAFMLVLMHAVALAGLVFSTARWQRVGVHFHPLFQLQVMGLAGAFLTGDLFNLFVFFEILLAASYGLLLHGSGGARVQAGMHYVALNLAASSLFLVGAALVYGSTGTLNMADLAQRIPRLLPGDAALARTGAALLAVTFLTKAAAWPLNFWLVRAYAAATPPSAALFAVMSKVGLYALLRLGTLCFPGSDGHDALIAMGLGTIVFGIAGLLASQRLAYLAGYALLVSSGTVLSAIGLEAPRLTGAALYYLASSTLAASAFLLLTDLIERWRNGGAAFPAHQQASQAPFLGRDLKPLEGIDIDEPQEQPTGRALPGAIAALGMAFLLCALVLAGLPPLSGFTAKVALLTGLFNPLGLGHGVTDVAVLQGGSNTPGAAGWLFATLLLATGLACLVGFGRAGMRHFWTARERGVPRLRLVECAPVALLLAGCVGLTVFGGPVLAYLEQTAATLQKPQVYVQAVMRTRAVVPTEAAP</sequence>
<keyword evidence="5 8" id="KW-1133">Transmembrane helix</keyword>
<evidence type="ECO:0000259" key="9">
    <source>
        <dbReference type="Pfam" id="PF00361"/>
    </source>
</evidence>
<feature type="transmembrane region" description="Helical" evidence="8">
    <location>
        <begin position="500"/>
        <end position="527"/>
    </location>
</feature>
<dbReference type="AlphaFoldDB" id="A0A857J7J7"/>
<feature type="transmembrane region" description="Helical" evidence="8">
    <location>
        <begin position="303"/>
        <end position="323"/>
    </location>
</feature>
<evidence type="ECO:0000256" key="7">
    <source>
        <dbReference type="RuleBase" id="RU000320"/>
    </source>
</evidence>
<feature type="transmembrane region" description="Helical" evidence="8">
    <location>
        <begin position="167"/>
        <end position="187"/>
    </location>
</feature>
<evidence type="ECO:0000313" key="11">
    <source>
        <dbReference type="Proteomes" id="UP000464787"/>
    </source>
</evidence>
<feature type="transmembrane region" description="Helical" evidence="8">
    <location>
        <begin position="215"/>
        <end position="236"/>
    </location>
</feature>
<dbReference type="Pfam" id="PF00361">
    <property type="entry name" value="Proton_antipo_M"/>
    <property type="match status" value="1"/>
</dbReference>
<organism evidence="10 11">
    <name type="scientific">Xylophilus rhododendri</name>
    <dbReference type="NCBI Taxonomy" id="2697032"/>
    <lineage>
        <taxon>Bacteria</taxon>
        <taxon>Pseudomonadati</taxon>
        <taxon>Pseudomonadota</taxon>
        <taxon>Betaproteobacteria</taxon>
        <taxon>Burkholderiales</taxon>
        <taxon>Xylophilus</taxon>
    </lineage>
</organism>
<evidence type="ECO:0000256" key="4">
    <source>
        <dbReference type="ARBA" id="ARBA00022692"/>
    </source>
</evidence>
<feature type="transmembrane region" description="Helical" evidence="8">
    <location>
        <begin position="114"/>
        <end position="131"/>
    </location>
</feature>
<dbReference type="InterPro" id="IPR001750">
    <property type="entry name" value="ND/Mrp_TM"/>
</dbReference>
<feature type="transmembrane region" description="Helical" evidence="8">
    <location>
        <begin position="75"/>
        <end position="102"/>
    </location>
</feature>
<feature type="transmembrane region" description="Helical" evidence="8">
    <location>
        <begin position="278"/>
        <end position="296"/>
    </location>
</feature>
<accession>A0A857J7J7</accession>
<dbReference type="InterPro" id="IPR050586">
    <property type="entry name" value="CPA3_Na-H_Antiporter_D"/>
</dbReference>
<evidence type="ECO:0000256" key="6">
    <source>
        <dbReference type="ARBA" id="ARBA00023136"/>
    </source>
</evidence>
<keyword evidence="4 7" id="KW-0812">Transmembrane</keyword>
<proteinExistence type="inferred from homology"/>
<gene>
    <name evidence="10" type="ORF">GT347_19350</name>
</gene>
<dbReference type="Proteomes" id="UP000464787">
    <property type="component" value="Chromosome"/>
</dbReference>
<keyword evidence="11" id="KW-1185">Reference proteome</keyword>
<keyword evidence="3" id="KW-1003">Cell membrane</keyword>
<comment type="similarity">
    <text evidence="2">Belongs to the CPA3 antiporters (TC 2.A.63) subunit D family.</text>
</comment>
<evidence type="ECO:0000256" key="8">
    <source>
        <dbReference type="SAM" id="Phobius"/>
    </source>
</evidence>
<dbReference type="GO" id="GO:0005886">
    <property type="term" value="C:plasma membrane"/>
    <property type="evidence" value="ECO:0007669"/>
    <property type="project" value="UniProtKB-SubCell"/>
</dbReference>
<feature type="transmembrane region" description="Helical" evidence="8">
    <location>
        <begin position="459"/>
        <end position="479"/>
    </location>
</feature>
<feature type="transmembrane region" description="Helical" evidence="8">
    <location>
        <begin position="33"/>
        <end position="55"/>
    </location>
</feature>
<dbReference type="PANTHER" id="PTHR42703">
    <property type="entry name" value="NADH DEHYDROGENASE"/>
    <property type="match status" value="1"/>
</dbReference>